<evidence type="ECO:0000313" key="1">
    <source>
        <dbReference type="EMBL" id="CAI9725827.1"/>
    </source>
</evidence>
<evidence type="ECO:0000313" key="2">
    <source>
        <dbReference type="Proteomes" id="UP001162480"/>
    </source>
</evidence>
<dbReference type="AlphaFoldDB" id="A0AA36F629"/>
<keyword evidence="2" id="KW-1185">Reference proteome</keyword>
<gene>
    <name evidence="1" type="ORF">OCTVUL_1B027447</name>
</gene>
<reference evidence="1" key="1">
    <citation type="submission" date="2023-08" db="EMBL/GenBank/DDBJ databases">
        <authorList>
            <person name="Alioto T."/>
            <person name="Alioto T."/>
            <person name="Gomez Garrido J."/>
        </authorList>
    </citation>
    <scope>NUCLEOTIDE SEQUENCE</scope>
</reference>
<protein>
    <submittedName>
        <fullName evidence="1">Uncharacterized protein</fullName>
    </submittedName>
</protein>
<dbReference type="Proteomes" id="UP001162480">
    <property type="component" value="Chromosome 7"/>
</dbReference>
<dbReference type="EMBL" id="OX597820">
    <property type="protein sequence ID" value="CAI9725827.1"/>
    <property type="molecule type" value="Genomic_DNA"/>
</dbReference>
<organism evidence="1 2">
    <name type="scientific">Octopus vulgaris</name>
    <name type="common">Common octopus</name>
    <dbReference type="NCBI Taxonomy" id="6645"/>
    <lineage>
        <taxon>Eukaryota</taxon>
        <taxon>Metazoa</taxon>
        <taxon>Spiralia</taxon>
        <taxon>Lophotrochozoa</taxon>
        <taxon>Mollusca</taxon>
        <taxon>Cephalopoda</taxon>
        <taxon>Coleoidea</taxon>
        <taxon>Octopodiformes</taxon>
        <taxon>Octopoda</taxon>
        <taxon>Incirrata</taxon>
        <taxon>Octopodidae</taxon>
        <taxon>Octopus</taxon>
    </lineage>
</organism>
<name>A0AA36F629_OCTVU</name>
<proteinExistence type="predicted"/>
<accession>A0AA36F629</accession>
<sequence>MTTCIHTSNDNFNSRSSTVKFSRWPLNFTKFITNQRIGLPTTIASLQILNESKRPPLTVDKKGDTYAMKPMLKQNGTSTTITSGSVIG</sequence>